<dbReference type="PANTHER" id="PTHR47506">
    <property type="entry name" value="TRANSCRIPTIONAL REGULATORY PROTEIN"/>
    <property type="match status" value="1"/>
</dbReference>
<dbReference type="Proteomes" id="UP000245048">
    <property type="component" value="Unassembled WGS sequence"/>
</dbReference>
<evidence type="ECO:0000256" key="1">
    <source>
        <dbReference type="ARBA" id="ARBA00023015"/>
    </source>
</evidence>
<dbReference type="PANTHER" id="PTHR47506:SF1">
    <property type="entry name" value="HTH-TYPE TRANSCRIPTIONAL REGULATOR YJDC"/>
    <property type="match status" value="1"/>
</dbReference>
<dbReference type="SUPFAM" id="SSF48498">
    <property type="entry name" value="Tetracyclin repressor-like, C-terminal domain"/>
    <property type="match status" value="1"/>
</dbReference>
<dbReference type="EMBL" id="PDOA01000013">
    <property type="protein sequence ID" value="PWC27556.1"/>
    <property type="molecule type" value="Genomic_DNA"/>
</dbReference>
<evidence type="ECO:0000256" key="5">
    <source>
        <dbReference type="SAM" id="MobiDB-lite"/>
    </source>
</evidence>
<gene>
    <name evidence="7" type="ORF">CR165_17260</name>
</gene>
<organism evidence="7 8">
    <name type="scientific">Teichococcus aestuarii</name>
    <dbReference type="NCBI Taxonomy" id="568898"/>
    <lineage>
        <taxon>Bacteria</taxon>
        <taxon>Pseudomonadati</taxon>
        <taxon>Pseudomonadota</taxon>
        <taxon>Alphaproteobacteria</taxon>
        <taxon>Acetobacterales</taxon>
        <taxon>Roseomonadaceae</taxon>
        <taxon>Roseomonas</taxon>
    </lineage>
</organism>
<feature type="region of interest" description="Disordered" evidence="5">
    <location>
        <begin position="11"/>
        <end position="35"/>
    </location>
</feature>
<dbReference type="InterPro" id="IPR009057">
    <property type="entry name" value="Homeodomain-like_sf"/>
</dbReference>
<dbReference type="InterPro" id="IPR001647">
    <property type="entry name" value="HTH_TetR"/>
</dbReference>
<dbReference type="PROSITE" id="PS50977">
    <property type="entry name" value="HTH_TETR_2"/>
    <property type="match status" value="1"/>
</dbReference>
<dbReference type="InterPro" id="IPR036271">
    <property type="entry name" value="Tet_transcr_reg_TetR-rel_C_sf"/>
</dbReference>
<feature type="DNA-binding region" description="H-T-H motif" evidence="4">
    <location>
        <begin position="61"/>
        <end position="80"/>
    </location>
</feature>
<keyword evidence="2 4" id="KW-0238">DNA-binding</keyword>
<comment type="caution">
    <text evidence="7">The sequence shown here is derived from an EMBL/GenBank/DDBJ whole genome shotgun (WGS) entry which is preliminary data.</text>
</comment>
<dbReference type="Gene3D" id="1.10.357.10">
    <property type="entry name" value="Tetracycline Repressor, domain 2"/>
    <property type="match status" value="1"/>
</dbReference>
<dbReference type="OrthoDB" id="9787680at2"/>
<evidence type="ECO:0000313" key="7">
    <source>
        <dbReference type="EMBL" id="PWC27556.1"/>
    </source>
</evidence>
<evidence type="ECO:0000256" key="2">
    <source>
        <dbReference type="ARBA" id="ARBA00023125"/>
    </source>
</evidence>
<dbReference type="AlphaFoldDB" id="A0A2U1V0X6"/>
<dbReference type="SUPFAM" id="SSF46689">
    <property type="entry name" value="Homeodomain-like"/>
    <property type="match status" value="1"/>
</dbReference>
<evidence type="ECO:0000256" key="4">
    <source>
        <dbReference type="PROSITE-ProRule" id="PRU00335"/>
    </source>
</evidence>
<protein>
    <submittedName>
        <fullName evidence="7">TetR family transcriptional regulator</fullName>
    </submittedName>
</protein>
<sequence>MQRCFAPGVLPSGGGNGGKEVSVSDSATTKTCGLRDPRPAAKRVLEAAKDLFYRQGIRATGVEEVCRVAGTTKMSLYRAFPSKDALVEAILHEDCAAEELWYGPVLRGEMPAPERPMAFLRAAAAALRSPGFRGCPMALAIVEFPDACHPARKVADARKHTMRQLLRDLCAGAGAADPAALGDSMLLLVEGAFAAVPYLGGEAAARALEQTGETVLAAGLPQAAAAASG</sequence>
<feature type="domain" description="HTH tetR-type" evidence="6">
    <location>
        <begin position="38"/>
        <end position="98"/>
    </location>
</feature>
<dbReference type="Pfam" id="PF00440">
    <property type="entry name" value="TetR_N"/>
    <property type="match status" value="1"/>
</dbReference>
<reference evidence="8" key="1">
    <citation type="submission" date="2017-10" db="EMBL/GenBank/DDBJ databases">
        <authorList>
            <person name="Toshchakov S.V."/>
            <person name="Goeva M.A."/>
        </authorList>
    </citation>
    <scope>NUCLEOTIDE SEQUENCE [LARGE SCALE GENOMIC DNA]</scope>
    <source>
        <strain evidence="8">JR1/69-1-13</strain>
    </source>
</reference>
<dbReference type="PRINTS" id="PR00455">
    <property type="entry name" value="HTHTETR"/>
</dbReference>
<accession>A0A2U1V0X6</accession>
<evidence type="ECO:0000313" key="8">
    <source>
        <dbReference type="Proteomes" id="UP000245048"/>
    </source>
</evidence>
<name>A0A2U1V0X6_9PROT</name>
<keyword evidence="1" id="KW-0805">Transcription regulation</keyword>
<keyword evidence="3" id="KW-0804">Transcription</keyword>
<keyword evidence="8" id="KW-1185">Reference proteome</keyword>
<evidence type="ECO:0000256" key="3">
    <source>
        <dbReference type="ARBA" id="ARBA00023163"/>
    </source>
</evidence>
<evidence type="ECO:0000259" key="6">
    <source>
        <dbReference type="PROSITE" id="PS50977"/>
    </source>
</evidence>
<proteinExistence type="predicted"/>
<dbReference type="GO" id="GO:0003677">
    <property type="term" value="F:DNA binding"/>
    <property type="evidence" value="ECO:0007669"/>
    <property type="project" value="UniProtKB-UniRule"/>
</dbReference>